<keyword evidence="2 9" id="KW-0479">Metal-binding</keyword>
<dbReference type="CDD" id="cd08170">
    <property type="entry name" value="GlyDH"/>
    <property type="match status" value="1"/>
</dbReference>
<feature type="binding site" evidence="9">
    <location>
        <position position="262"/>
    </location>
    <ligand>
        <name>glycerol</name>
        <dbReference type="ChEBI" id="CHEBI:17754"/>
    </ligand>
</feature>
<reference evidence="13" key="1">
    <citation type="submission" date="2023-02" db="EMBL/GenBank/DDBJ databases">
        <title>Nocardiopsis ansamitocini NBRC 112285.</title>
        <authorList>
            <person name="Ichikawa N."/>
            <person name="Sato H."/>
            <person name="Tonouchi N."/>
        </authorList>
    </citation>
    <scope>NUCLEOTIDE SEQUENCE</scope>
    <source>
        <strain evidence="13">NBRC 112285</strain>
    </source>
</reference>
<dbReference type="InterPro" id="IPR018211">
    <property type="entry name" value="ADH_Fe_CS"/>
</dbReference>
<evidence type="ECO:0000256" key="2">
    <source>
        <dbReference type="ARBA" id="ARBA00022723"/>
    </source>
</evidence>
<keyword evidence="14" id="KW-1185">Reference proteome</keyword>
<dbReference type="GO" id="GO:0008888">
    <property type="term" value="F:glycerol dehydrogenase (NAD+) activity"/>
    <property type="evidence" value="ECO:0007669"/>
    <property type="project" value="UniProtKB-EC"/>
</dbReference>
<keyword evidence="4 11" id="KW-0520">NAD</keyword>
<dbReference type="EC" id="1.1.1.6" evidence="6"/>
<feature type="binding site" evidence="11">
    <location>
        <begin position="124"/>
        <end position="127"/>
    </location>
    <ligand>
        <name>NAD(+)</name>
        <dbReference type="ChEBI" id="CHEBI:57540"/>
    </ligand>
</feature>
<dbReference type="InterPro" id="IPR001670">
    <property type="entry name" value="ADH_Fe/GldA"/>
</dbReference>
<proteinExistence type="inferred from homology"/>
<keyword evidence="3" id="KW-0560">Oxidoreductase</keyword>
<protein>
    <recommendedName>
        <fullName evidence="7">Glycerol dehydrogenase</fullName>
        <ecNumber evidence="6">1.1.1.6</ecNumber>
    </recommendedName>
</protein>
<comment type="similarity">
    <text evidence="1">Belongs to the iron-containing alcohol dehydrogenase family.</text>
</comment>
<feature type="binding site" evidence="11">
    <location>
        <position position="135"/>
    </location>
    <ligand>
        <name>NAD(+)</name>
        <dbReference type="ChEBI" id="CHEBI:57540"/>
    </ligand>
</feature>
<name>A0A9W6UFR9_9ACTN</name>
<dbReference type="PROSITE" id="PS00913">
    <property type="entry name" value="ADH_IRON_1"/>
    <property type="match status" value="1"/>
</dbReference>
<organism evidence="13 14">
    <name type="scientific">Nocardiopsis ansamitocini</name>
    <dbReference type="NCBI Taxonomy" id="1670832"/>
    <lineage>
        <taxon>Bacteria</taxon>
        <taxon>Bacillati</taxon>
        <taxon>Actinomycetota</taxon>
        <taxon>Actinomycetes</taxon>
        <taxon>Streptosporangiales</taxon>
        <taxon>Nocardiopsidaceae</taxon>
        <taxon>Nocardiopsis</taxon>
    </lineage>
</organism>
<comment type="catalytic activity">
    <reaction evidence="8">
        <text>glycerol + NAD(+) = dihydroxyacetone + NADH + H(+)</text>
        <dbReference type="Rhea" id="RHEA:13769"/>
        <dbReference type="ChEBI" id="CHEBI:15378"/>
        <dbReference type="ChEBI" id="CHEBI:16016"/>
        <dbReference type="ChEBI" id="CHEBI:17754"/>
        <dbReference type="ChEBI" id="CHEBI:57540"/>
        <dbReference type="ChEBI" id="CHEBI:57945"/>
        <dbReference type="EC" id="1.1.1.6"/>
    </reaction>
</comment>
<evidence type="ECO:0000256" key="1">
    <source>
        <dbReference type="ARBA" id="ARBA00007358"/>
    </source>
</evidence>
<evidence type="ECO:0000256" key="6">
    <source>
        <dbReference type="ARBA" id="ARBA00039147"/>
    </source>
</evidence>
<evidence type="ECO:0000256" key="4">
    <source>
        <dbReference type="ARBA" id="ARBA00023027"/>
    </source>
</evidence>
<sequence>MTETTQAPVLRSLLSPARYVQGRGALGELGRYVAQIGSTPLILTDDVVRKLTESTVTESFERAGLPVVFEIFGGVPTAAEAERIAELIRGQGADVVIGLGGGAAIDTAKAAGDNAGVRWVSVPTAASTDAPTSALSVVYTEDGAFDSYRFYSRNPDLVLVDTGFIAKAPVRFLIAGVGDALATWIEARAVQRSAATTMAGGSATHAGTALARLSWDILWEHALPAIDAVRNDLVTPSVEAVVEANTLLSGLGFESGGLAAAHAVHDGLTAVAQTHGLAHGEKVNIGSICQLILEGADTSEIREFVAFTMRVGLPTSLTEVGLGDADDDTLREVVRAAIVPEETIHNLAFPVSEDALLDALKAVEVLGRSVRSEAGLPAPEAPNRH</sequence>
<evidence type="ECO:0000256" key="3">
    <source>
        <dbReference type="ARBA" id="ARBA00023002"/>
    </source>
</evidence>
<evidence type="ECO:0000259" key="12">
    <source>
        <dbReference type="Pfam" id="PF00465"/>
    </source>
</evidence>
<dbReference type="GO" id="GO:0046872">
    <property type="term" value="F:metal ion binding"/>
    <property type="evidence" value="ECO:0007669"/>
    <property type="project" value="UniProtKB-KW"/>
</dbReference>
<dbReference type="Gene3D" id="3.40.50.1970">
    <property type="match status" value="1"/>
</dbReference>
<dbReference type="AlphaFoldDB" id="A0A9W6UFR9"/>
<evidence type="ECO:0000256" key="10">
    <source>
        <dbReference type="PIRSR" id="PIRSR000112-2"/>
    </source>
</evidence>
<dbReference type="PANTHER" id="PTHR43616">
    <property type="entry name" value="GLYCEROL DEHYDROGENASE"/>
    <property type="match status" value="1"/>
</dbReference>
<dbReference type="PANTHER" id="PTHR43616:SF5">
    <property type="entry name" value="GLYCEROL DEHYDROGENASE 1"/>
    <property type="match status" value="1"/>
</dbReference>
<dbReference type="InterPro" id="IPR016205">
    <property type="entry name" value="Glycerol_DH"/>
</dbReference>
<dbReference type="NCBIfam" id="NF006941">
    <property type="entry name" value="PRK09423.1"/>
    <property type="match status" value="1"/>
</dbReference>
<evidence type="ECO:0000256" key="7">
    <source>
        <dbReference type="ARBA" id="ARBA00040132"/>
    </source>
</evidence>
<feature type="binding site" evidence="11">
    <location>
        <begin position="102"/>
        <end position="106"/>
    </location>
    <ligand>
        <name>NAD(+)</name>
        <dbReference type="ChEBI" id="CHEBI:57540"/>
    </ligand>
</feature>
<evidence type="ECO:0000313" key="14">
    <source>
        <dbReference type="Proteomes" id="UP001165092"/>
    </source>
</evidence>
<dbReference type="EMBL" id="BSQG01000001">
    <property type="protein sequence ID" value="GLU45736.1"/>
    <property type="molecule type" value="Genomic_DNA"/>
</dbReference>
<feature type="binding site" evidence="11">
    <location>
        <position position="139"/>
    </location>
    <ligand>
        <name>NAD(+)</name>
        <dbReference type="ChEBI" id="CHEBI:57540"/>
    </ligand>
</feature>
<gene>
    <name evidence="13" type="ORF">Nans01_00870</name>
</gene>
<accession>A0A9W6UFR9</accession>
<evidence type="ECO:0000256" key="5">
    <source>
        <dbReference type="ARBA" id="ARBA00037918"/>
    </source>
</evidence>
<feature type="binding site" evidence="11">
    <location>
        <position position="45"/>
    </location>
    <ligand>
        <name>NAD(+)</name>
        <dbReference type="ChEBI" id="CHEBI:57540"/>
    </ligand>
</feature>
<comment type="caution">
    <text evidence="13">The sequence shown here is derived from an EMBL/GenBank/DDBJ whole genome shotgun (WGS) entry which is preliminary data.</text>
</comment>
<keyword evidence="9" id="KW-0862">Zinc</keyword>
<feature type="binding site" evidence="9">
    <location>
        <position position="179"/>
    </location>
    <ligand>
        <name>glycerol</name>
        <dbReference type="ChEBI" id="CHEBI:17754"/>
    </ligand>
</feature>
<evidence type="ECO:0000256" key="11">
    <source>
        <dbReference type="PIRSR" id="PIRSR000112-3"/>
    </source>
</evidence>
<feature type="domain" description="Alcohol dehydrogenase iron-type/glycerol dehydrogenase GldA" evidence="12">
    <location>
        <begin position="16"/>
        <end position="162"/>
    </location>
</feature>
<dbReference type="Pfam" id="PF00465">
    <property type="entry name" value="Fe-ADH"/>
    <property type="match status" value="1"/>
</dbReference>
<comment type="pathway">
    <text evidence="5">Polyol metabolism; glycerol fermentation; glycerone phosphate from glycerol (oxidative route): step 1/2.</text>
</comment>
<dbReference type="PIRSF" id="PIRSF000112">
    <property type="entry name" value="Glycerol_dehydrogenase"/>
    <property type="match status" value="1"/>
</dbReference>
<comment type="cofactor">
    <cofactor evidence="9">
        <name>Zn(2+)</name>
        <dbReference type="ChEBI" id="CHEBI:29105"/>
    </cofactor>
    <text evidence="9">Binds 1 zinc ion per subunit.</text>
</comment>
<evidence type="ECO:0000256" key="8">
    <source>
        <dbReference type="ARBA" id="ARBA00049006"/>
    </source>
</evidence>
<feature type="binding site" evidence="11">
    <location>
        <position position="133"/>
    </location>
    <ligand>
        <name>NAD(+)</name>
        <dbReference type="ChEBI" id="CHEBI:57540"/>
    </ligand>
</feature>
<dbReference type="Gene3D" id="1.20.1090.10">
    <property type="entry name" value="Dehydroquinate synthase-like - alpha domain"/>
    <property type="match status" value="1"/>
</dbReference>
<dbReference type="RefSeq" id="WP_285756627.1">
    <property type="nucleotide sequence ID" value="NZ_BSQG01000001.1"/>
</dbReference>
<dbReference type="SUPFAM" id="SSF56796">
    <property type="entry name" value="Dehydroquinate synthase-like"/>
    <property type="match status" value="1"/>
</dbReference>
<evidence type="ECO:0000313" key="13">
    <source>
        <dbReference type="EMBL" id="GLU45736.1"/>
    </source>
</evidence>
<dbReference type="Proteomes" id="UP001165092">
    <property type="component" value="Unassembled WGS sequence"/>
</dbReference>
<evidence type="ECO:0000256" key="9">
    <source>
        <dbReference type="PIRSR" id="PIRSR000112-1"/>
    </source>
</evidence>
<feature type="binding site" evidence="10">
    <location>
        <position position="129"/>
    </location>
    <ligand>
        <name>glycerol</name>
        <dbReference type="ChEBI" id="CHEBI:17754"/>
    </ligand>
</feature>
<feature type="binding site" evidence="9">
    <location>
        <position position="279"/>
    </location>
    <ligand>
        <name>glycerol</name>
        <dbReference type="ChEBI" id="CHEBI:17754"/>
    </ligand>
</feature>